<dbReference type="PANTHER" id="PTHR11102">
    <property type="entry name" value="SEL-1-LIKE PROTEIN"/>
    <property type="match status" value="1"/>
</dbReference>
<dbReference type="InterPro" id="IPR050767">
    <property type="entry name" value="Sel1_AlgK"/>
</dbReference>
<dbReference type="PANTHER" id="PTHR11102:SF147">
    <property type="entry name" value="SEL1L ADAPTOR SUBUNIT OF ERAD E3 UBIQUITIN LIGASE"/>
    <property type="match status" value="1"/>
</dbReference>
<dbReference type="Gene3D" id="1.25.40.10">
    <property type="entry name" value="Tetratricopeptide repeat domain"/>
    <property type="match status" value="1"/>
</dbReference>
<sequence length="281" mass="32996">MGNTTPEPPPPLPDFNLENELEKFKQTGRTRKIENFCCKHIEKNKNPDACYLYARFKIDLSEYSTESWNMEIAIPHLIIAVERGNKDALMYLALFYYMGGYRAHSHKNSFRTWKIEKDPVSACYDYTYIPLKRNYKKSFEYFTRAAAYLKNQHAYYYVAKHYEKGLGTKKDLSLALTYYKLSYYLGNSDAIKRICETYVKKGLDAMPDADLEIFELGINKIYLGHFYLAKIYHERKDYKSTIFYCDKQLMRNTNFELKDIAMIITLRVLAEKNISSLTPAG</sequence>
<accession>A0A3G5A2C1</accession>
<dbReference type="EMBL" id="MK072272">
    <property type="protein sequence ID" value="AYV81377.1"/>
    <property type="molecule type" value="Genomic_DNA"/>
</dbReference>
<protein>
    <submittedName>
        <fullName evidence="1">Uncharacterized protein</fullName>
    </submittedName>
</protein>
<gene>
    <name evidence="1" type="ORF">Harvfovirus30_9</name>
</gene>
<dbReference type="SUPFAM" id="SSF81901">
    <property type="entry name" value="HCP-like"/>
    <property type="match status" value="1"/>
</dbReference>
<dbReference type="InterPro" id="IPR006597">
    <property type="entry name" value="Sel1-like"/>
</dbReference>
<dbReference type="SMART" id="SM00671">
    <property type="entry name" value="SEL1"/>
    <property type="match status" value="2"/>
</dbReference>
<name>A0A3G5A2C1_9VIRU</name>
<reference evidence="1" key="1">
    <citation type="submission" date="2018-10" db="EMBL/GenBank/DDBJ databases">
        <title>Hidden diversity of soil giant viruses.</title>
        <authorList>
            <person name="Schulz F."/>
            <person name="Alteio L."/>
            <person name="Goudeau D."/>
            <person name="Ryan E.M."/>
            <person name="Malmstrom R.R."/>
            <person name="Blanchard J."/>
            <person name="Woyke T."/>
        </authorList>
    </citation>
    <scope>NUCLEOTIDE SEQUENCE</scope>
    <source>
        <strain evidence="1">HAV1</strain>
    </source>
</reference>
<dbReference type="GO" id="GO:0036503">
    <property type="term" value="P:ERAD pathway"/>
    <property type="evidence" value="ECO:0007669"/>
    <property type="project" value="TreeGrafter"/>
</dbReference>
<proteinExistence type="predicted"/>
<dbReference type="InterPro" id="IPR011990">
    <property type="entry name" value="TPR-like_helical_dom_sf"/>
</dbReference>
<evidence type="ECO:0000313" key="1">
    <source>
        <dbReference type="EMBL" id="AYV81377.1"/>
    </source>
</evidence>
<organism evidence="1">
    <name type="scientific">Harvfovirus sp</name>
    <dbReference type="NCBI Taxonomy" id="2487768"/>
    <lineage>
        <taxon>Viruses</taxon>
        <taxon>Varidnaviria</taxon>
        <taxon>Bamfordvirae</taxon>
        <taxon>Nucleocytoviricota</taxon>
        <taxon>Megaviricetes</taxon>
        <taxon>Imitervirales</taxon>
        <taxon>Mimiviridae</taxon>
        <taxon>Klosneuvirinae</taxon>
    </lineage>
</organism>